<dbReference type="OMA" id="IRPDICC"/>
<dbReference type="CDD" id="cd09272">
    <property type="entry name" value="RNase_HI_RT_Ty1"/>
    <property type="match status" value="1"/>
</dbReference>
<dbReference type="InParanoid" id="A0A3Q7JJ09"/>
<name>A0A3Q7JJ09_SOLLC</name>
<dbReference type="InterPro" id="IPR043502">
    <property type="entry name" value="DNA/RNA_pol_sf"/>
</dbReference>
<dbReference type="PANTHER" id="PTHR11439:SF455">
    <property type="entry name" value="RLK (RECEPTOR-LIKE PROTEIN KINASE) 8, PUTATIVE-RELATED"/>
    <property type="match status" value="1"/>
</dbReference>
<protein>
    <recommendedName>
        <fullName evidence="1">Reverse transcriptase Ty1/copia-type domain-containing protein</fullName>
    </recommendedName>
</protein>
<dbReference type="STRING" id="4081.A0A3Q7JJ09"/>
<reference evidence="2" key="1">
    <citation type="journal article" date="2012" name="Nature">
        <title>The tomato genome sequence provides insights into fleshy fruit evolution.</title>
        <authorList>
            <consortium name="Tomato Genome Consortium"/>
        </authorList>
    </citation>
    <scope>NUCLEOTIDE SEQUENCE [LARGE SCALE GENOMIC DNA]</scope>
    <source>
        <strain evidence="2">cv. Heinz 1706</strain>
    </source>
</reference>
<dbReference type="PANTHER" id="PTHR11439">
    <property type="entry name" value="GAG-POL-RELATED RETROTRANSPOSON"/>
    <property type="match status" value="1"/>
</dbReference>
<evidence type="ECO:0000313" key="3">
    <source>
        <dbReference type="Proteomes" id="UP000004994"/>
    </source>
</evidence>
<feature type="domain" description="Reverse transcriptase Ty1/copia-type" evidence="1">
    <location>
        <begin position="59"/>
        <end position="200"/>
    </location>
</feature>
<organism evidence="2">
    <name type="scientific">Solanum lycopersicum</name>
    <name type="common">Tomato</name>
    <name type="synonym">Lycopersicon esculentum</name>
    <dbReference type="NCBI Taxonomy" id="4081"/>
    <lineage>
        <taxon>Eukaryota</taxon>
        <taxon>Viridiplantae</taxon>
        <taxon>Streptophyta</taxon>
        <taxon>Embryophyta</taxon>
        <taxon>Tracheophyta</taxon>
        <taxon>Spermatophyta</taxon>
        <taxon>Magnoliopsida</taxon>
        <taxon>eudicotyledons</taxon>
        <taxon>Gunneridae</taxon>
        <taxon>Pentapetalae</taxon>
        <taxon>asterids</taxon>
        <taxon>lamiids</taxon>
        <taxon>Solanales</taxon>
        <taxon>Solanaceae</taxon>
        <taxon>Solanoideae</taxon>
        <taxon>Solaneae</taxon>
        <taxon>Solanum</taxon>
        <taxon>Solanum subgen. Lycopersicon</taxon>
    </lineage>
</organism>
<dbReference type="InterPro" id="IPR013103">
    <property type="entry name" value="RVT_2"/>
</dbReference>
<dbReference type="AlphaFoldDB" id="A0A3Q7JJ09"/>
<dbReference type="Pfam" id="PF07727">
    <property type="entry name" value="RVT_2"/>
    <property type="match status" value="1"/>
</dbReference>
<evidence type="ECO:0000259" key="1">
    <source>
        <dbReference type="Pfam" id="PF07727"/>
    </source>
</evidence>
<dbReference type="Gramene" id="Solyc11g010845.1.1">
    <property type="protein sequence ID" value="Solyc11g010845.1.1"/>
    <property type="gene ID" value="Solyc11g010845.1"/>
</dbReference>
<evidence type="ECO:0000313" key="2">
    <source>
        <dbReference type="EnsemblPlants" id="Solyc11g010845.1.1"/>
    </source>
</evidence>
<dbReference type="FunCoup" id="A0A3Q7JJ09">
    <property type="interactions" value="9"/>
</dbReference>
<proteinExistence type="predicted"/>
<reference evidence="2" key="2">
    <citation type="submission" date="2019-01" db="UniProtKB">
        <authorList>
            <consortium name="EnsemblPlants"/>
        </authorList>
    </citation>
    <scope>IDENTIFICATION</scope>
    <source>
        <strain evidence="2">cv. Heinz 1706</strain>
    </source>
</reference>
<dbReference type="Proteomes" id="UP000004994">
    <property type="component" value="Chromosome 11"/>
</dbReference>
<dbReference type="EnsemblPlants" id="Solyc11g010845.1.1">
    <property type="protein sequence ID" value="Solyc11g010845.1.1"/>
    <property type="gene ID" value="Solyc11g010845.1"/>
</dbReference>
<dbReference type="SUPFAM" id="SSF56672">
    <property type="entry name" value="DNA/RNA polymerases"/>
    <property type="match status" value="1"/>
</dbReference>
<accession>A0A3Q7JJ09</accession>
<sequence length="341" mass="38501">MTTRAQTNSLKPKTLVVSRHPTPVSSVIASEPKTYKQAASSPEWLCAMEAEYQALRRNCTWTLVPCPPTANVVGCKWVYRIKRRADGSIERYKARLVAKGFHQEEGVDFHDTFSPVVKPSTIRLVLYYAVTKGWALKQLDDNNAFLNGDLTEVVYMSQPPGFIDKSHPHFVCRLSKALYGLKQAPRTWFLKLKTFLLSHADTTFQLSKHGDTFDDPSLFRSIVGSLQYATITRPEISFSVSRVCQYMQNPTLDHWKAVKRILRYLKGSLTHGISITPSTSSSIHVYCDAGWAADPDDRRSHHGFAVYYGPNLISWSSRKQKVVARSSTEAEYRAIAFATSE</sequence>
<keyword evidence="3" id="KW-1185">Reference proteome</keyword>